<evidence type="ECO:0000259" key="4">
    <source>
        <dbReference type="PROSITE" id="PS50011"/>
    </source>
</evidence>
<dbReference type="EMBL" id="CALNXJ010000026">
    <property type="protein sequence ID" value="CAH3131510.1"/>
    <property type="molecule type" value="Genomic_DNA"/>
</dbReference>
<dbReference type="InterPro" id="IPR008271">
    <property type="entry name" value="Ser/Thr_kinase_AS"/>
</dbReference>
<dbReference type="GO" id="GO:0004672">
    <property type="term" value="F:protein kinase activity"/>
    <property type="evidence" value="ECO:0007669"/>
    <property type="project" value="InterPro"/>
</dbReference>
<dbReference type="InterPro" id="IPR050198">
    <property type="entry name" value="Non-receptor_tyrosine_kinases"/>
</dbReference>
<dbReference type="GO" id="GO:0005524">
    <property type="term" value="F:ATP binding"/>
    <property type="evidence" value="ECO:0007669"/>
    <property type="project" value="UniProtKB-KW"/>
</dbReference>
<evidence type="ECO:0000256" key="3">
    <source>
        <dbReference type="SAM" id="MobiDB-lite"/>
    </source>
</evidence>
<gene>
    <name evidence="5" type="ORF">PMEA_00014898</name>
</gene>
<dbReference type="AlphaFoldDB" id="A0AAU9WZS0"/>
<sequence length="369" mass="41861">MESNKQRKTQKREYSEQRQEYYKNLRKQQKKKRKERANLSEGELKRGQATTRSRRRLVIDLPKEPSKKRRLGDSEQNLPRGKRMVSASLQKNQGKKEKEVIQRPAAPKATEGRTFKELAPENLVRDQGARSIGSGTFGDYCYPGKYRGISVVIEEYKEKRDFSFSFLQREARHEAQVSQQLGDHPGIPLLFGVVLKKKPVSLVLKYHGDGGESLTVYKAAKNSSVSEQKDWNRILHDTAVASDHIHKCGFTHNDLKCNNVVLEKREDQLLHFVIVDFGKSDAFTKAKIAVPKPSHLKGHYKNSYIAPELVDGTGKPSIESEVYSLTYLINKVYGLLKFKTMPCIKKGLSEVATNRPSIIEITSALGAAF</sequence>
<evidence type="ECO:0000313" key="5">
    <source>
        <dbReference type="EMBL" id="CAH3131510.1"/>
    </source>
</evidence>
<feature type="region of interest" description="Disordered" evidence="3">
    <location>
        <begin position="1"/>
        <end position="111"/>
    </location>
</feature>
<dbReference type="Gene3D" id="1.10.510.10">
    <property type="entry name" value="Transferase(Phosphotransferase) domain 1"/>
    <property type="match status" value="1"/>
</dbReference>
<organism evidence="5 6">
    <name type="scientific">Pocillopora meandrina</name>
    <dbReference type="NCBI Taxonomy" id="46732"/>
    <lineage>
        <taxon>Eukaryota</taxon>
        <taxon>Metazoa</taxon>
        <taxon>Cnidaria</taxon>
        <taxon>Anthozoa</taxon>
        <taxon>Hexacorallia</taxon>
        <taxon>Scleractinia</taxon>
        <taxon>Astrocoeniina</taxon>
        <taxon>Pocilloporidae</taxon>
        <taxon>Pocillopora</taxon>
    </lineage>
</organism>
<dbReference type="SUPFAM" id="SSF56112">
    <property type="entry name" value="Protein kinase-like (PK-like)"/>
    <property type="match status" value="1"/>
</dbReference>
<feature type="domain" description="Protein kinase" evidence="4">
    <location>
        <begin position="126"/>
        <end position="369"/>
    </location>
</feature>
<comment type="caution">
    <text evidence="5">The sequence shown here is derived from an EMBL/GenBank/DDBJ whole genome shotgun (WGS) entry which is preliminary data.</text>
</comment>
<proteinExistence type="predicted"/>
<evidence type="ECO:0000256" key="1">
    <source>
        <dbReference type="ARBA" id="ARBA00022741"/>
    </source>
</evidence>
<name>A0AAU9WZS0_9CNID</name>
<feature type="compositionally biased region" description="Basic and acidic residues" evidence="3">
    <location>
        <begin position="11"/>
        <end position="23"/>
    </location>
</feature>
<dbReference type="SMART" id="SM00220">
    <property type="entry name" value="S_TKc"/>
    <property type="match status" value="1"/>
</dbReference>
<feature type="compositionally biased region" description="Basic and acidic residues" evidence="3">
    <location>
        <begin position="36"/>
        <end position="46"/>
    </location>
</feature>
<dbReference type="Pfam" id="PF00069">
    <property type="entry name" value="Pkinase"/>
    <property type="match status" value="1"/>
</dbReference>
<evidence type="ECO:0000256" key="2">
    <source>
        <dbReference type="ARBA" id="ARBA00022840"/>
    </source>
</evidence>
<dbReference type="InterPro" id="IPR000719">
    <property type="entry name" value="Prot_kinase_dom"/>
</dbReference>
<dbReference type="PANTHER" id="PTHR24418">
    <property type="entry name" value="TYROSINE-PROTEIN KINASE"/>
    <property type="match status" value="1"/>
</dbReference>
<accession>A0AAU9WZS0</accession>
<dbReference type="PROSITE" id="PS00108">
    <property type="entry name" value="PROTEIN_KINASE_ST"/>
    <property type="match status" value="1"/>
</dbReference>
<evidence type="ECO:0000313" key="6">
    <source>
        <dbReference type="Proteomes" id="UP001159428"/>
    </source>
</evidence>
<keyword evidence="2" id="KW-0067">ATP-binding</keyword>
<dbReference type="Proteomes" id="UP001159428">
    <property type="component" value="Unassembled WGS sequence"/>
</dbReference>
<protein>
    <recommendedName>
        <fullName evidence="4">Protein kinase domain-containing protein</fullName>
    </recommendedName>
</protein>
<keyword evidence="6" id="KW-1185">Reference proteome</keyword>
<dbReference type="PROSITE" id="PS50011">
    <property type="entry name" value="PROTEIN_KINASE_DOM"/>
    <property type="match status" value="1"/>
</dbReference>
<reference evidence="5 6" key="1">
    <citation type="submission" date="2022-05" db="EMBL/GenBank/DDBJ databases">
        <authorList>
            <consortium name="Genoscope - CEA"/>
            <person name="William W."/>
        </authorList>
    </citation>
    <scope>NUCLEOTIDE SEQUENCE [LARGE SCALE GENOMIC DNA]</scope>
</reference>
<feature type="compositionally biased region" description="Basic residues" evidence="3">
    <location>
        <begin position="1"/>
        <end position="10"/>
    </location>
</feature>
<dbReference type="InterPro" id="IPR011009">
    <property type="entry name" value="Kinase-like_dom_sf"/>
</dbReference>
<dbReference type="Gene3D" id="3.30.200.20">
    <property type="entry name" value="Phosphorylase Kinase, domain 1"/>
    <property type="match status" value="1"/>
</dbReference>
<feature type="compositionally biased region" description="Basic residues" evidence="3">
    <location>
        <begin position="24"/>
        <end position="35"/>
    </location>
</feature>
<keyword evidence="1" id="KW-0547">Nucleotide-binding</keyword>